<dbReference type="EMBL" id="CP011132">
    <property type="protein sequence ID" value="AKE58984.1"/>
    <property type="molecule type" value="Genomic_DNA"/>
</dbReference>
<feature type="chain" id="PRO_5002510468" evidence="1">
    <location>
        <begin position="24"/>
        <end position="100"/>
    </location>
</feature>
<dbReference type="KEGG" id="cama:F384_10180"/>
<accession>A0A0F6TUW5</accession>
<dbReference type="OrthoDB" id="6904272at2"/>
<dbReference type="HOGENOM" id="CLU_159230_0_0_6"/>
<feature type="signal peptide" evidence="1">
    <location>
        <begin position="1"/>
        <end position="23"/>
    </location>
</feature>
<evidence type="ECO:0000313" key="3">
    <source>
        <dbReference type="Proteomes" id="UP000034085"/>
    </source>
</evidence>
<evidence type="ECO:0000256" key="1">
    <source>
        <dbReference type="SAM" id="SignalP"/>
    </source>
</evidence>
<protein>
    <submittedName>
        <fullName evidence="2">Conjugal transfer protein</fullName>
    </submittedName>
</protein>
<reference evidence="2 3" key="1">
    <citation type="journal article" date="2013" name="Appl. Microbiol. Biotechnol.">
        <title>Glycerol assimilation and production of 1,3-propanediol by Citrobacter amalonaticus Y19.</title>
        <authorList>
            <person name="Ainala S.K."/>
            <person name="Ashok S."/>
            <person name="Ko Y."/>
            <person name="Park S."/>
        </authorList>
    </citation>
    <scope>NUCLEOTIDE SEQUENCE [LARGE SCALE GENOMIC DNA]</scope>
    <source>
        <strain evidence="2 3">Y19</strain>
    </source>
</reference>
<sequence length="100" mass="11087">MRTIIFTACIFCMNFLLPSSVMAADACKIVLCLYGKTTDNGGGNGCQSAESSFFNVVKKNRHGFHPNRTADARRDLLLECKSADPKIIDQIINKFGRVRN</sequence>
<proteinExistence type="predicted"/>
<dbReference type="RefSeq" id="WP_046481362.1">
    <property type="nucleotide sequence ID" value="NZ_CP011132.1"/>
</dbReference>
<dbReference type="AlphaFoldDB" id="A0A0F6TUW5"/>
<name>A0A0F6TUW5_CITAM</name>
<organism evidence="2 3">
    <name type="scientific">Citrobacter amalonaticus Y19</name>
    <dbReference type="NCBI Taxonomy" id="1261127"/>
    <lineage>
        <taxon>Bacteria</taxon>
        <taxon>Pseudomonadati</taxon>
        <taxon>Pseudomonadota</taxon>
        <taxon>Gammaproteobacteria</taxon>
        <taxon>Enterobacterales</taxon>
        <taxon>Enterobacteriaceae</taxon>
        <taxon>Citrobacter</taxon>
    </lineage>
</organism>
<evidence type="ECO:0000313" key="2">
    <source>
        <dbReference type="EMBL" id="AKE58984.1"/>
    </source>
</evidence>
<dbReference type="Proteomes" id="UP000034085">
    <property type="component" value="Chromosome"/>
</dbReference>
<dbReference type="PATRIC" id="fig|1261127.3.peg.2119"/>
<keyword evidence="1" id="KW-0732">Signal</keyword>
<gene>
    <name evidence="2" type="ORF">F384_10180</name>
</gene>